<dbReference type="InterPro" id="IPR007492">
    <property type="entry name" value="LytTR_DNA-bd_dom"/>
</dbReference>
<proteinExistence type="predicted"/>
<dbReference type="Gene3D" id="3.40.50.2300">
    <property type="match status" value="1"/>
</dbReference>
<organism evidence="4 5">
    <name type="scientific">Arsenicibacter rosenii</name>
    <dbReference type="NCBI Taxonomy" id="1750698"/>
    <lineage>
        <taxon>Bacteria</taxon>
        <taxon>Pseudomonadati</taxon>
        <taxon>Bacteroidota</taxon>
        <taxon>Cytophagia</taxon>
        <taxon>Cytophagales</taxon>
        <taxon>Spirosomataceae</taxon>
        <taxon>Arsenicibacter</taxon>
    </lineage>
</organism>
<dbReference type="PROSITE" id="PS50110">
    <property type="entry name" value="RESPONSE_REGULATORY"/>
    <property type="match status" value="1"/>
</dbReference>
<evidence type="ECO:0000259" key="2">
    <source>
        <dbReference type="PROSITE" id="PS50110"/>
    </source>
</evidence>
<dbReference type="SMART" id="SM00850">
    <property type="entry name" value="LytTR"/>
    <property type="match status" value="1"/>
</dbReference>
<evidence type="ECO:0000313" key="5">
    <source>
        <dbReference type="Proteomes" id="UP000181790"/>
    </source>
</evidence>
<dbReference type="PANTHER" id="PTHR37299:SF1">
    <property type="entry name" value="STAGE 0 SPORULATION PROTEIN A HOMOLOG"/>
    <property type="match status" value="1"/>
</dbReference>
<sequence>MKLTTLIIEHDVHWLATIIHMVQASPFLELTATCSSALEGHALLAEHAVDLIICDIDIPGGSGLNFIRNLQDPPMVIFVSAHREQALDCFDVSPVDFLLKPISPDRFIRAVEKARHRFDLLRQADIEPYFLIRENQNYVQIAYENVLFMKAQENFLHIVTINQSYMPLLSISKVEESLKGNTFLRVHRSYLVNRSAIVQIGKTELILSSGHTIPIGEQYRATLNRRHIQKGLITRTN</sequence>
<comment type="caution">
    <text evidence="4">The sequence shown here is derived from an EMBL/GenBank/DDBJ whole genome shotgun (WGS) entry which is preliminary data.</text>
</comment>
<dbReference type="GO" id="GO:0003677">
    <property type="term" value="F:DNA binding"/>
    <property type="evidence" value="ECO:0007669"/>
    <property type="project" value="UniProtKB-KW"/>
</dbReference>
<dbReference type="PROSITE" id="PS50930">
    <property type="entry name" value="HTH_LYTTR"/>
    <property type="match status" value="1"/>
</dbReference>
<dbReference type="AlphaFoldDB" id="A0A1S2VNN6"/>
<dbReference type="Pfam" id="PF00072">
    <property type="entry name" value="Response_reg"/>
    <property type="match status" value="1"/>
</dbReference>
<dbReference type="InterPro" id="IPR011006">
    <property type="entry name" value="CheY-like_superfamily"/>
</dbReference>
<reference evidence="4 5" key="1">
    <citation type="submission" date="2016-10" db="EMBL/GenBank/DDBJ databases">
        <title>Arsenicibacter rosenii gen. nov., sp. nov., an efficient arsenic-methylating bacterium isolated from an arsenic-contaminated paddy soil.</title>
        <authorList>
            <person name="Huang K."/>
        </authorList>
    </citation>
    <scope>NUCLEOTIDE SEQUENCE [LARGE SCALE GENOMIC DNA]</scope>
    <source>
        <strain evidence="4 5">SM-1</strain>
    </source>
</reference>
<feature type="domain" description="Response regulatory" evidence="2">
    <location>
        <begin position="4"/>
        <end position="115"/>
    </location>
</feature>
<keyword evidence="1" id="KW-0597">Phosphoprotein</keyword>
<dbReference type="PANTHER" id="PTHR37299">
    <property type="entry name" value="TRANSCRIPTIONAL REGULATOR-RELATED"/>
    <property type="match status" value="1"/>
</dbReference>
<evidence type="ECO:0000313" key="4">
    <source>
        <dbReference type="EMBL" id="OIN60010.1"/>
    </source>
</evidence>
<dbReference type="InterPro" id="IPR001789">
    <property type="entry name" value="Sig_transdc_resp-reg_receiver"/>
</dbReference>
<evidence type="ECO:0000256" key="1">
    <source>
        <dbReference type="PROSITE-ProRule" id="PRU00169"/>
    </source>
</evidence>
<dbReference type="Gene3D" id="2.40.50.1020">
    <property type="entry name" value="LytTr DNA-binding domain"/>
    <property type="match status" value="1"/>
</dbReference>
<dbReference type="InterPro" id="IPR046947">
    <property type="entry name" value="LytR-like"/>
</dbReference>
<dbReference type="SMART" id="SM00448">
    <property type="entry name" value="REC"/>
    <property type="match status" value="1"/>
</dbReference>
<feature type="domain" description="HTH LytTR-type" evidence="3">
    <location>
        <begin position="130"/>
        <end position="230"/>
    </location>
</feature>
<name>A0A1S2VNN6_9BACT</name>
<gene>
    <name evidence="4" type="ORF">BLX24_08575</name>
</gene>
<keyword evidence="5" id="KW-1185">Reference proteome</keyword>
<dbReference type="Proteomes" id="UP000181790">
    <property type="component" value="Unassembled WGS sequence"/>
</dbReference>
<feature type="modified residue" description="4-aspartylphosphate" evidence="1">
    <location>
        <position position="55"/>
    </location>
</feature>
<keyword evidence="4" id="KW-0238">DNA-binding</keyword>
<accession>A0A1S2VNN6</accession>
<dbReference type="Pfam" id="PF04397">
    <property type="entry name" value="LytTR"/>
    <property type="match status" value="1"/>
</dbReference>
<dbReference type="EMBL" id="MORL01000003">
    <property type="protein sequence ID" value="OIN60010.1"/>
    <property type="molecule type" value="Genomic_DNA"/>
</dbReference>
<dbReference type="GO" id="GO:0000156">
    <property type="term" value="F:phosphorelay response regulator activity"/>
    <property type="evidence" value="ECO:0007669"/>
    <property type="project" value="InterPro"/>
</dbReference>
<protein>
    <submittedName>
        <fullName evidence="4">DNA-binding response regulator</fullName>
    </submittedName>
</protein>
<dbReference type="OrthoDB" id="9788600at2"/>
<evidence type="ECO:0000259" key="3">
    <source>
        <dbReference type="PROSITE" id="PS50930"/>
    </source>
</evidence>
<dbReference type="SUPFAM" id="SSF52172">
    <property type="entry name" value="CheY-like"/>
    <property type="match status" value="1"/>
</dbReference>